<dbReference type="AlphaFoldDB" id="A0A077LYB7"/>
<dbReference type="EMBL" id="CAJB01000237">
    <property type="protein sequence ID" value="CCH78641.1"/>
    <property type="molecule type" value="Genomic_DNA"/>
</dbReference>
<dbReference type="Proteomes" id="UP000035721">
    <property type="component" value="Unassembled WGS sequence"/>
</dbReference>
<proteinExistence type="predicted"/>
<name>A0A077LYB7_9MICO</name>
<reference evidence="2 3" key="1">
    <citation type="journal article" date="2013" name="ISME J.">
        <title>A metabolic model for members of the genus Tetrasphaera involved in enhanced biological phosphorus removal.</title>
        <authorList>
            <person name="Kristiansen R."/>
            <person name="Nguyen H.T.T."/>
            <person name="Saunders A.M."/>
            <person name="Nielsen J.L."/>
            <person name="Wimmer R."/>
            <person name="Le V.Q."/>
            <person name="McIlroy S.J."/>
            <person name="Petrovski S."/>
            <person name="Seviour R.J."/>
            <person name="Calteau A."/>
            <person name="Nielsen K.L."/>
            <person name="Nielsen P.H."/>
        </authorList>
    </citation>
    <scope>NUCLEOTIDE SEQUENCE [LARGE SCALE GENOMIC DNA]</scope>
    <source>
        <strain evidence="2 3">T1-X7</strain>
    </source>
</reference>
<evidence type="ECO:0000313" key="3">
    <source>
        <dbReference type="Proteomes" id="UP000035721"/>
    </source>
</evidence>
<organism evidence="2 3">
    <name type="scientific">Nostocoides japonicum T1-X7</name>
    <dbReference type="NCBI Taxonomy" id="1194083"/>
    <lineage>
        <taxon>Bacteria</taxon>
        <taxon>Bacillati</taxon>
        <taxon>Actinomycetota</taxon>
        <taxon>Actinomycetes</taxon>
        <taxon>Micrococcales</taxon>
        <taxon>Intrasporangiaceae</taxon>
        <taxon>Nostocoides</taxon>
    </lineage>
</organism>
<evidence type="ECO:0000313" key="2">
    <source>
        <dbReference type="EMBL" id="CCH78641.1"/>
    </source>
</evidence>
<dbReference type="OrthoDB" id="8611574at2"/>
<accession>A0A077LYB7</accession>
<dbReference type="RefSeq" id="WP_048555516.1">
    <property type="nucleotide sequence ID" value="NZ_HF570958.1"/>
</dbReference>
<feature type="signal peptide" evidence="1">
    <location>
        <begin position="1"/>
        <end position="31"/>
    </location>
</feature>
<sequence length="294" mass="30825">MPRSTRTRSLIVGATTVALLGSLAGAGGARAASPTATPKAAAPCVVDSPAFRKDTEQVVYEVSFGTPSATVLRPGGLGYVPTALAYDRRYSEGAGFGSFYAVSPKGVVNYVRVNSTARPNGSVAYSYSQQRIRSGWQGVRQLAEGYDRLFALSGGTLVRYAKQWDPDYGLGKRTVIDGSFADVRTMAYARGEERPSGADLDVLIATLSSGALVEYSITQSGRVARVTTLAATGFGSYASLSLGPCEIEGARGLLGITTAGTAYAFFDPDEADGSARDMVRVKVATGWRATSYSS</sequence>
<keyword evidence="1" id="KW-0732">Signal</keyword>
<comment type="caution">
    <text evidence="2">The sequence shown here is derived from an EMBL/GenBank/DDBJ whole genome shotgun (WGS) entry which is preliminary data.</text>
</comment>
<keyword evidence="3" id="KW-1185">Reference proteome</keyword>
<evidence type="ECO:0008006" key="4">
    <source>
        <dbReference type="Google" id="ProtNLM"/>
    </source>
</evidence>
<protein>
    <recommendedName>
        <fullName evidence="4">Secreted protein</fullName>
    </recommendedName>
</protein>
<gene>
    <name evidence="2" type="ORF">BN12_3110007</name>
</gene>
<feature type="chain" id="PRO_5001721015" description="Secreted protein" evidence="1">
    <location>
        <begin position="32"/>
        <end position="294"/>
    </location>
</feature>
<evidence type="ECO:0000256" key="1">
    <source>
        <dbReference type="SAM" id="SignalP"/>
    </source>
</evidence>